<evidence type="ECO:0000313" key="3">
    <source>
        <dbReference type="Proteomes" id="UP000007148"/>
    </source>
</evidence>
<reference evidence="2 3" key="1">
    <citation type="journal article" date="2011" name="PLoS Pathog.">
        <title>Endophytic Life Strategies Decoded by Genome and Transcriptome Analyses of the Mutualistic Root Symbiont Piriformospora indica.</title>
        <authorList>
            <person name="Zuccaro A."/>
            <person name="Lahrmann U."/>
            <person name="Guldener U."/>
            <person name="Langen G."/>
            <person name="Pfiffi S."/>
            <person name="Biedenkopf D."/>
            <person name="Wong P."/>
            <person name="Samans B."/>
            <person name="Grimm C."/>
            <person name="Basiewicz M."/>
            <person name="Murat C."/>
            <person name="Martin F."/>
            <person name="Kogel K.H."/>
        </authorList>
    </citation>
    <scope>NUCLEOTIDE SEQUENCE [LARGE SCALE GENOMIC DNA]</scope>
    <source>
        <strain evidence="2 3">DSM 11827</strain>
    </source>
</reference>
<organism evidence="2 3">
    <name type="scientific">Serendipita indica (strain DSM 11827)</name>
    <name type="common">Root endophyte fungus</name>
    <name type="synonym">Piriformospora indica</name>
    <dbReference type="NCBI Taxonomy" id="1109443"/>
    <lineage>
        <taxon>Eukaryota</taxon>
        <taxon>Fungi</taxon>
        <taxon>Dikarya</taxon>
        <taxon>Basidiomycota</taxon>
        <taxon>Agaricomycotina</taxon>
        <taxon>Agaricomycetes</taxon>
        <taxon>Sebacinales</taxon>
        <taxon>Serendipitaceae</taxon>
        <taxon>Serendipita</taxon>
    </lineage>
</organism>
<dbReference type="InParanoid" id="G4TEW4"/>
<name>G4TEW4_SERID</name>
<evidence type="ECO:0000256" key="1">
    <source>
        <dbReference type="SAM" id="MobiDB-lite"/>
    </source>
</evidence>
<proteinExistence type="predicted"/>
<dbReference type="HOGENOM" id="CLU_591986_0_0_1"/>
<keyword evidence="3" id="KW-1185">Reference proteome</keyword>
<dbReference type="EMBL" id="CAFZ01000065">
    <property type="protein sequence ID" value="CCA69821.1"/>
    <property type="molecule type" value="Genomic_DNA"/>
</dbReference>
<protein>
    <submittedName>
        <fullName evidence="2">Uncharacterized protein</fullName>
    </submittedName>
</protein>
<feature type="region of interest" description="Disordered" evidence="1">
    <location>
        <begin position="413"/>
        <end position="462"/>
    </location>
</feature>
<dbReference type="eggNOG" id="ENOG502SATI">
    <property type="taxonomic scope" value="Eukaryota"/>
</dbReference>
<accession>G4TEW4</accession>
<dbReference type="Proteomes" id="UP000007148">
    <property type="component" value="Unassembled WGS sequence"/>
</dbReference>
<dbReference type="OrthoDB" id="2527864at2759"/>
<dbReference type="AlphaFoldDB" id="G4TEW4"/>
<gene>
    <name evidence="2" type="ORF">PIIN_03761</name>
</gene>
<dbReference type="STRING" id="1109443.G4TEW4"/>
<evidence type="ECO:0000313" key="2">
    <source>
        <dbReference type="EMBL" id="CCA69821.1"/>
    </source>
</evidence>
<comment type="caution">
    <text evidence="2">The sequence shown here is derived from an EMBL/GenBank/DDBJ whole genome shotgun (WGS) entry which is preliminary data.</text>
</comment>
<sequence length="462" mass="51074">MAKGDFHWGNEAKLVSAVCVAISMTESKRTEAIPRIASLLGESTSNVLRMWSRVTDTLELFLRPTTPLLNLEILRAYLQDVLAMPYGVPAILRNTFSLSGVSLDAVFGMAEQIDAFLDASQGFASSSAASVACAVLVLALESVHGAPIQPAPLPTMVKYLCDRVGAAPTRVLEHRKSMMAIFEDWGQYLPWVPPRVSIDAPTLWANSRKSAAVRVLPDVLQFQHEIRAARPMAENASSDQGLTIVPEDGEVSPSFRLLDTYRTRRRPKGAQLAQRVMSQLLSPNADMRLSSMIQREDVQDRLSRIELQVLHSQNEPLSRLQALALRRGGESNVTDEELFEEGELDGYLNSEAVAQYLHETHPEWDDHPQTESIPNIETGNRELASGHTQTNQLLAEAHTRRVWALGHGTAVLSTSNDHEEEEEGGEDGNPPLDRDSYMAMGLQGDYEGVDPDTARYFGSEFE</sequence>